<evidence type="ECO:0000313" key="1">
    <source>
        <dbReference type="EMBL" id="KAK1659279.1"/>
    </source>
</evidence>
<proteinExistence type="predicted"/>
<sequence>MGSDDQMRGGWVPGLALWRRAMRPEWSDLPPYVTPPALDGIIDVVPAPEWSPPTS</sequence>
<evidence type="ECO:0000313" key="2">
    <source>
        <dbReference type="Proteomes" id="UP001224890"/>
    </source>
</evidence>
<dbReference type="Proteomes" id="UP001224890">
    <property type="component" value="Unassembled WGS sequence"/>
</dbReference>
<dbReference type="EMBL" id="JAHMHR010000062">
    <property type="protein sequence ID" value="KAK1659279.1"/>
    <property type="molecule type" value="Genomic_DNA"/>
</dbReference>
<name>A0AAJ0AB48_9PEZI</name>
<dbReference type="GeneID" id="85464607"/>
<gene>
    <name evidence="1" type="ORF">BDP55DRAFT_733369</name>
</gene>
<keyword evidence="2" id="KW-1185">Reference proteome</keyword>
<reference evidence="1" key="1">
    <citation type="submission" date="2021-06" db="EMBL/GenBank/DDBJ databases">
        <title>Comparative genomics, transcriptomics and evolutionary studies reveal genomic signatures of adaptation to plant cell wall in hemibiotrophic fungi.</title>
        <authorList>
            <consortium name="DOE Joint Genome Institute"/>
            <person name="Baroncelli R."/>
            <person name="Diaz J.F."/>
            <person name="Benocci T."/>
            <person name="Peng M."/>
            <person name="Battaglia E."/>
            <person name="Haridas S."/>
            <person name="Andreopoulos W."/>
            <person name="Labutti K."/>
            <person name="Pangilinan J."/>
            <person name="Floch G.L."/>
            <person name="Makela M.R."/>
            <person name="Henrissat B."/>
            <person name="Grigoriev I.V."/>
            <person name="Crouch J.A."/>
            <person name="De Vries R.P."/>
            <person name="Sukno S.A."/>
            <person name="Thon M.R."/>
        </authorList>
    </citation>
    <scope>NUCLEOTIDE SEQUENCE</scope>
    <source>
        <strain evidence="1">CBS 193.32</strain>
    </source>
</reference>
<dbReference type="RefSeq" id="XP_060424043.1">
    <property type="nucleotide sequence ID" value="XM_060580081.1"/>
</dbReference>
<organism evidence="1 2">
    <name type="scientific">Colletotrichum godetiae</name>
    <dbReference type="NCBI Taxonomy" id="1209918"/>
    <lineage>
        <taxon>Eukaryota</taxon>
        <taxon>Fungi</taxon>
        <taxon>Dikarya</taxon>
        <taxon>Ascomycota</taxon>
        <taxon>Pezizomycotina</taxon>
        <taxon>Sordariomycetes</taxon>
        <taxon>Hypocreomycetidae</taxon>
        <taxon>Glomerellales</taxon>
        <taxon>Glomerellaceae</taxon>
        <taxon>Colletotrichum</taxon>
        <taxon>Colletotrichum acutatum species complex</taxon>
    </lineage>
</organism>
<comment type="caution">
    <text evidence="1">The sequence shown here is derived from an EMBL/GenBank/DDBJ whole genome shotgun (WGS) entry which is preliminary data.</text>
</comment>
<accession>A0AAJ0AB48</accession>
<protein>
    <submittedName>
        <fullName evidence="1">Uncharacterized protein</fullName>
    </submittedName>
</protein>
<dbReference type="AlphaFoldDB" id="A0AAJ0AB48"/>